<reference evidence="17" key="1">
    <citation type="submission" date="2017-02" db="EMBL/GenBank/DDBJ databases">
        <authorList>
            <person name="Varghese N."/>
            <person name="Submissions S."/>
        </authorList>
    </citation>
    <scope>NUCLEOTIDE SEQUENCE [LARGE SCALE GENOMIC DNA]</scope>
    <source>
        <strain evidence="17">DSM 3072</strain>
    </source>
</reference>
<evidence type="ECO:0000256" key="10">
    <source>
        <dbReference type="ARBA" id="ARBA00022692"/>
    </source>
</evidence>
<comment type="similarity">
    <text evidence="4 15">Belongs to the AcsB/BcsB family.</text>
</comment>
<evidence type="ECO:0000256" key="15">
    <source>
        <dbReference type="RuleBase" id="RU365021"/>
    </source>
</evidence>
<evidence type="ECO:0000256" key="3">
    <source>
        <dbReference type="ARBA" id="ARBA00005186"/>
    </source>
</evidence>
<dbReference type="UniPathway" id="UPA00694"/>
<name>A0A1T4VRL7_9GAMM</name>
<evidence type="ECO:0000256" key="1">
    <source>
        <dbReference type="ARBA" id="ARBA00002057"/>
    </source>
</evidence>
<protein>
    <recommendedName>
        <fullName evidence="6 15">Cyclic di-GMP-binding protein</fullName>
    </recommendedName>
    <alternativeName>
        <fullName evidence="14 15">Cellulose synthase regulatory subunit</fullName>
    </alternativeName>
</protein>
<keyword evidence="8 15" id="KW-0997">Cell inner membrane</keyword>
<gene>
    <name evidence="16" type="ORF">SAMN02745213_01915</name>
</gene>
<dbReference type="GO" id="GO:0030244">
    <property type="term" value="P:cellulose biosynthetic process"/>
    <property type="evidence" value="ECO:0007669"/>
    <property type="project" value="UniProtKB-KW"/>
</dbReference>
<dbReference type="STRING" id="83771.SAMN02910357_00779"/>
<dbReference type="Proteomes" id="UP000242432">
    <property type="component" value="Unassembled WGS sequence"/>
</dbReference>
<evidence type="ECO:0000256" key="5">
    <source>
        <dbReference type="ARBA" id="ARBA00011437"/>
    </source>
</evidence>
<evidence type="ECO:0000256" key="12">
    <source>
        <dbReference type="ARBA" id="ARBA00022989"/>
    </source>
</evidence>
<evidence type="ECO:0000313" key="16">
    <source>
        <dbReference type="EMBL" id="SKA67141.1"/>
    </source>
</evidence>
<dbReference type="InterPro" id="IPR018513">
    <property type="entry name" value="Cell_synthase_bac"/>
</dbReference>
<evidence type="ECO:0000256" key="8">
    <source>
        <dbReference type="ARBA" id="ARBA00022519"/>
    </source>
</evidence>
<comment type="pathway">
    <text evidence="3 15">Glycan metabolism; bacterial cellulose biosynthesis.</text>
</comment>
<evidence type="ECO:0000256" key="6">
    <source>
        <dbReference type="ARBA" id="ARBA00021844"/>
    </source>
</evidence>
<dbReference type="AlphaFoldDB" id="A0A1T4VRL7"/>
<keyword evidence="17" id="KW-1185">Reference proteome</keyword>
<keyword evidence="7 15" id="KW-1003">Cell membrane</keyword>
<evidence type="ECO:0000256" key="13">
    <source>
        <dbReference type="ARBA" id="ARBA00023136"/>
    </source>
</evidence>
<evidence type="ECO:0000256" key="9">
    <source>
        <dbReference type="ARBA" id="ARBA00022636"/>
    </source>
</evidence>
<keyword evidence="10 15" id="KW-0812">Transmembrane</keyword>
<dbReference type="InterPro" id="IPR003920">
    <property type="entry name" value="Cell_synth_B"/>
</dbReference>
<keyword evidence="11 15" id="KW-0135">Cellulose biosynthesis</keyword>
<comment type="subcellular location">
    <subcellularLocation>
        <location evidence="2">Cell inner membrane</location>
        <topology evidence="2">Single-pass membrane protein</topology>
    </subcellularLocation>
</comment>
<dbReference type="Gene3D" id="2.60.120.260">
    <property type="entry name" value="Galactose-binding domain-like"/>
    <property type="match status" value="2"/>
</dbReference>
<dbReference type="Pfam" id="PF03170">
    <property type="entry name" value="BcsB"/>
    <property type="match status" value="1"/>
</dbReference>
<proteinExistence type="inferred from homology"/>
<evidence type="ECO:0000256" key="4">
    <source>
        <dbReference type="ARBA" id="ARBA00010714"/>
    </source>
</evidence>
<dbReference type="EMBL" id="FUXX01000040">
    <property type="protein sequence ID" value="SKA67141.1"/>
    <property type="molecule type" value="Genomic_DNA"/>
</dbReference>
<evidence type="ECO:0000313" key="17">
    <source>
        <dbReference type="Proteomes" id="UP000242432"/>
    </source>
</evidence>
<evidence type="ECO:0000256" key="7">
    <source>
        <dbReference type="ARBA" id="ARBA00022475"/>
    </source>
</evidence>
<keyword evidence="13 15" id="KW-0472">Membrane</keyword>
<dbReference type="GO" id="GO:0005886">
    <property type="term" value="C:plasma membrane"/>
    <property type="evidence" value="ECO:0007669"/>
    <property type="project" value="UniProtKB-SubCell"/>
</dbReference>
<dbReference type="GO" id="GO:0006011">
    <property type="term" value="P:UDP-alpha-D-glucose metabolic process"/>
    <property type="evidence" value="ECO:0007669"/>
    <property type="project" value="InterPro"/>
</dbReference>
<evidence type="ECO:0000256" key="11">
    <source>
        <dbReference type="ARBA" id="ARBA00022916"/>
    </source>
</evidence>
<comment type="function">
    <text evidence="1 15">Binds the cellulose synthase activator, bis-(3'-5') cyclic diguanylic acid (c-di-GMP).</text>
</comment>
<feature type="transmembrane region" description="Helical" evidence="15">
    <location>
        <begin position="759"/>
        <end position="781"/>
    </location>
</feature>
<feature type="signal peptide" evidence="15">
    <location>
        <begin position="1"/>
        <end position="22"/>
    </location>
</feature>
<accession>A0A1T4VRL7</accession>
<dbReference type="PANTHER" id="PTHR39083:SF1">
    <property type="entry name" value="CYCLIC DI-GMP-BINDING PROTEIN"/>
    <property type="match status" value="1"/>
</dbReference>
<comment type="subunit">
    <text evidence="5 15">Tightly associated with the cellulose synthase catalytic subunit.</text>
</comment>
<keyword evidence="15" id="KW-0732">Signal</keyword>
<keyword evidence="12 15" id="KW-1133">Transmembrane helix</keyword>
<organism evidence="16 17">
    <name type="scientific">Succinivibrio dextrinosolvens DSM 3072</name>
    <dbReference type="NCBI Taxonomy" id="1123324"/>
    <lineage>
        <taxon>Bacteria</taxon>
        <taxon>Pseudomonadati</taxon>
        <taxon>Pseudomonadota</taxon>
        <taxon>Gammaproteobacteria</taxon>
        <taxon>Aeromonadales</taxon>
        <taxon>Succinivibrionaceae</taxon>
        <taxon>Succinivibrio</taxon>
    </lineage>
</organism>
<dbReference type="PRINTS" id="PR01440">
    <property type="entry name" value="CELLSNTHASEB"/>
</dbReference>
<sequence length="800" mass="90449">MNNFAKTLLLTSALVFATQGYADVNSDNQKNKELPQALQEILLNSTPLEQNESYFTDLSTGDGFNINTQEKKDVNYRAELPFDKLGFPQGITMTLGQKQSGLNFTLPTDKIITKSKLELFISATENFAEKSPHLAVLLNGQELGSIVISNVETSSYELNVPSEYLAQENSLTFEIEEDLSQDCKIDYTGFNEISIEGNSFLSVEGNTMEVDSDLTLFPLPFLDKYDISKGSVEYVFSKNPSKEEIKAAHMLSSFLGNKADFRGVQFKVTYDKLPHNHAIIFGKPEEKIAGMALPEKKGVYIRKNPYFYPYKVVYVVAESDVEFTSAILQLTDPIFSPNEKLVDVSYYPIYARTLQDSYAYDAPKWIPTTRKVYLRELLQPGQSMTTKGFWHNSIHLPFRTAPDLYMMYDGQGDLYVSYEFPAEKELNERESGLNVSLSGFFQDKLPVNKKGLLENMWRLFGGNARQTSRHIQVNPAYIYGENDIELYFDLRLNANAPCSVLQNTNIKSVIDSSSYIDLSHSVHYSKLPNLSYFVGASFPFSKYADYSQTAILLPENPTENELKALFDMGARSGDATGAIISKPMILMGLNEIRQHEEELSKKDILIVSTLMNKDFLSVLFKNSAFTFNGYELNVYDYGMLNFRGGVMRGLERLFSGDFRNQNADANRYVRTSLSWRGFLSMLSPFDDQRIAVVVTATDDKEIAKLSNDLDNPMVNRGVGGDLTIISGQDRVIKYTVGDFIYSGDVSTIYKILHFAGEHILWLAIFSVFIIMMLSLIISIYLQKRAKSRLGEDIINTKDWD</sequence>
<dbReference type="PANTHER" id="PTHR39083">
    <property type="entry name" value="CYCLIC DI-GMP-BINDING PROTEIN"/>
    <property type="match status" value="1"/>
</dbReference>
<evidence type="ECO:0000256" key="14">
    <source>
        <dbReference type="ARBA" id="ARBA00033444"/>
    </source>
</evidence>
<keyword evidence="9 15" id="KW-0973">c-di-GMP</keyword>
<evidence type="ECO:0000256" key="2">
    <source>
        <dbReference type="ARBA" id="ARBA00004377"/>
    </source>
</evidence>
<feature type="chain" id="PRO_5015214361" description="Cyclic di-GMP-binding protein" evidence="15">
    <location>
        <begin position="23"/>
        <end position="800"/>
    </location>
</feature>
<dbReference type="RefSeq" id="WP_078929275.1">
    <property type="nucleotide sequence ID" value="NZ_FUXX01000040.1"/>
</dbReference>